<accession>A0AA37SF78</accession>
<keyword evidence="10" id="KW-1185">Reference proteome</keyword>
<dbReference type="CDD" id="cd16321">
    <property type="entry name" value="MraZ_C"/>
    <property type="match status" value="1"/>
</dbReference>
<comment type="caution">
    <text evidence="9">The sequence shown here is derived from an EMBL/GenBank/DDBJ whole genome shotgun (WGS) entry which is preliminary data.</text>
</comment>
<dbReference type="AlphaFoldDB" id="A0AA37SF78"/>
<comment type="subunit">
    <text evidence="7">Forms oligomers.</text>
</comment>
<gene>
    <name evidence="7 9" type="primary">mraZ</name>
    <name evidence="9" type="ORF">GCM10007876_37260</name>
</gene>
<keyword evidence="3" id="KW-0677">Repeat</keyword>
<dbReference type="InterPro" id="IPR037914">
    <property type="entry name" value="SpoVT-AbrB_sf"/>
</dbReference>
<dbReference type="GO" id="GO:0003700">
    <property type="term" value="F:DNA-binding transcription factor activity"/>
    <property type="evidence" value="ECO:0007669"/>
    <property type="project" value="UniProtKB-UniRule"/>
</dbReference>
<evidence type="ECO:0000256" key="7">
    <source>
        <dbReference type="HAMAP-Rule" id="MF_01008"/>
    </source>
</evidence>
<keyword evidence="6 7" id="KW-0804">Transcription</keyword>
<organism evidence="9 10">
    <name type="scientific">Litoribrevibacter albus</name>
    <dbReference type="NCBI Taxonomy" id="1473156"/>
    <lineage>
        <taxon>Bacteria</taxon>
        <taxon>Pseudomonadati</taxon>
        <taxon>Pseudomonadota</taxon>
        <taxon>Gammaproteobacteria</taxon>
        <taxon>Oceanospirillales</taxon>
        <taxon>Oceanospirillaceae</taxon>
        <taxon>Litoribrevibacter</taxon>
    </lineage>
</organism>
<dbReference type="InterPro" id="IPR003444">
    <property type="entry name" value="MraZ"/>
</dbReference>
<evidence type="ECO:0000256" key="5">
    <source>
        <dbReference type="ARBA" id="ARBA00023125"/>
    </source>
</evidence>
<name>A0AA37SF78_9GAMM</name>
<dbReference type="EMBL" id="BSNM01000026">
    <property type="protein sequence ID" value="GLQ33246.1"/>
    <property type="molecule type" value="Genomic_DNA"/>
</dbReference>
<keyword evidence="2 7" id="KW-0963">Cytoplasm</keyword>
<feature type="domain" description="SpoVT-AbrB" evidence="8">
    <location>
        <begin position="72"/>
        <end position="115"/>
    </location>
</feature>
<comment type="subcellular location">
    <subcellularLocation>
        <location evidence="7">Cytoplasm</location>
        <location evidence="7">Nucleoid</location>
    </subcellularLocation>
</comment>
<dbReference type="InterPro" id="IPR035644">
    <property type="entry name" value="MraZ_C"/>
</dbReference>
<dbReference type="PANTHER" id="PTHR34701">
    <property type="entry name" value="TRANSCRIPTIONAL REGULATOR MRAZ"/>
    <property type="match status" value="1"/>
</dbReference>
<dbReference type="CDD" id="cd16320">
    <property type="entry name" value="MraZ_N"/>
    <property type="match status" value="1"/>
</dbReference>
<dbReference type="GO" id="GO:2000143">
    <property type="term" value="P:negative regulation of DNA-templated transcription initiation"/>
    <property type="evidence" value="ECO:0007669"/>
    <property type="project" value="TreeGrafter"/>
</dbReference>
<dbReference type="GO" id="GO:0005737">
    <property type="term" value="C:cytoplasm"/>
    <property type="evidence" value="ECO:0007669"/>
    <property type="project" value="UniProtKB-UniRule"/>
</dbReference>
<dbReference type="NCBIfam" id="TIGR00242">
    <property type="entry name" value="division/cell wall cluster transcriptional repressor MraZ"/>
    <property type="match status" value="1"/>
</dbReference>
<reference evidence="9" key="2">
    <citation type="submission" date="2023-01" db="EMBL/GenBank/DDBJ databases">
        <title>Draft genome sequence of Litoribrevibacter albus strain NBRC 110071.</title>
        <authorList>
            <person name="Sun Q."/>
            <person name="Mori K."/>
        </authorList>
    </citation>
    <scope>NUCLEOTIDE SEQUENCE</scope>
    <source>
        <strain evidence="9">NBRC 110071</strain>
    </source>
</reference>
<dbReference type="InterPro" id="IPR007159">
    <property type="entry name" value="SpoVT-AbrB_dom"/>
</dbReference>
<evidence type="ECO:0000256" key="1">
    <source>
        <dbReference type="ARBA" id="ARBA00013860"/>
    </source>
</evidence>
<reference evidence="9" key="1">
    <citation type="journal article" date="2014" name="Int. J. Syst. Evol. Microbiol.">
        <title>Complete genome sequence of Corynebacterium casei LMG S-19264T (=DSM 44701T), isolated from a smear-ripened cheese.</title>
        <authorList>
            <consortium name="US DOE Joint Genome Institute (JGI-PGF)"/>
            <person name="Walter F."/>
            <person name="Albersmeier A."/>
            <person name="Kalinowski J."/>
            <person name="Ruckert C."/>
        </authorList>
    </citation>
    <scope>NUCLEOTIDE SEQUENCE</scope>
    <source>
        <strain evidence="9">NBRC 110071</strain>
    </source>
</reference>
<evidence type="ECO:0000256" key="4">
    <source>
        <dbReference type="ARBA" id="ARBA00023015"/>
    </source>
</evidence>
<dbReference type="HAMAP" id="MF_01008">
    <property type="entry name" value="MraZ"/>
    <property type="match status" value="1"/>
</dbReference>
<evidence type="ECO:0000256" key="3">
    <source>
        <dbReference type="ARBA" id="ARBA00022737"/>
    </source>
</evidence>
<evidence type="ECO:0000313" key="10">
    <source>
        <dbReference type="Proteomes" id="UP001161389"/>
    </source>
</evidence>
<dbReference type="Proteomes" id="UP001161389">
    <property type="component" value="Unassembled WGS sequence"/>
</dbReference>
<evidence type="ECO:0000256" key="2">
    <source>
        <dbReference type="ARBA" id="ARBA00022490"/>
    </source>
</evidence>
<protein>
    <recommendedName>
        <fullName evidence="1 7">Transcriptional regulator MraZ</fullName>
    </recommendedName>
</protein>
<evidence type="ECO:0000256" key="6">
    <source>
        <dbReference type="ARBA" id="ARBA00023163"/>
    </source>
</evidence>
<dbReference type="InterPro" id="IPR038619">
    <property type="entry name" value="MraZ_sf"/>
</dbReference>
<proteinExistence type="inferred from homology"/>
<dbReference type="PROSITE" id="PS51740">
    <property type="entry name" value="SPOVT_ABRB"/>
    <property type="match status" value="2"/>
</dbReference>
<dbReference type="GO" id="GO:0009295">
    <property type="term" value="C:nucleoid"/>
    <property type="evidence" value="ECO:0007669"/>
    <property type="project" value="UniProtKB-SubCell"/>
</dbReference>
<dbReference type="PANTHER" id="PTHR34701:SF1">
    <property type="entry name" value="TRANSCRIPTIONAL REGULATOR MRAZ"/>
    <property type="match status" value="1"/>
</dbReference>
<dbReference type="SUPFAM" id="SSF89447">
    <property type="entry name" value="AbrB/MazE/MraZ-like"/>
    <property type="match status" value="1"/>
</dbReference>
<evidence type="ECO:0000313" key="9">
    <source>
        <dbReference type="EMBL" id="GLQ33246.1"/>
    </source>
</evidence>
<keyword evidence="4 7" id="KW-0805">Transcription regulation</keyword>
<feature type="domain" description="SpoVT-AbrB" evidence="8">
    <location>
        <begin position="1"/>
        <end position="43"/>
    </location>
</feature>
<dbReference type="Gene3D" id="3.40.1550.20">
    <property type="entry name" value="Transcriptional regulator MraZ domain"/>
    <property type="match status" value="1"/>
</dbReference>
<evidence type="ECO:0000259" key="8">
    <source>
        <dbReference type="PROSITE" id="PS51740"/>
    </source>
</evidence>
<keyword evidence="5 7" id="KW-0238">DNA-binding</keyword>
<sequence>MDGKGRMAFPTRYRERLMEQCDGNLVVTIDTEERCLLIYPLPEWEVIEKKIEALPSFNRAARRIQRLLIGHATDLELDGSGRVLLPGPLREYAGLDKKLMLIGQGKKFELWSEEHWDRCRDEYLDEGSDADALPEEMMNLSL</sequence>
<dbReference type="InterPro" id="IPR020603">
    <property type="entry name" value="MraZ_dom"/>
</dbReference>
<dbReference type="InterPro" id="IPR035642">
    <property type="entry name" value="MraZ_N"/>
</dbReference>
<comment type="similarity">
    <text evidence="7">Belongs to the MraZ family.</text>
</comment>
<dbReference type="Pfam" id="PF02381">
    <property type="entry name" value="MraZ"/>
    <property type="match status" value="2"/>
</dbReference>
<dbReference type="GO" id="GO:0000976">
    <property type="term" value="F:transcription cis-regulatory region binding"/>
    <property type="evidence" value="ECO:0007669"/>
    <property type="project" value="TreeGrafter"/>
</dbReference>